<keyword evidence="2" id="KW-1185">Reference proteome</keyword>
<evidence type="ECO:0000313" key="1">
    <source>
        <dbReference type="EMBL" id="ETO07985.1"/>
    </source>
</evidence>
<accession>X6M4L8</accession>
<evidence type="ECO:0000313" key="2">
    <source>
        <dbReference type="Proteomes" id="UP000023152"/>
    </source>
</evidence>
<proteinExistence type="predicted"/>
<name>X6M4L8_RETFI</name>
<dbReference type="Proteomes" id="UP000023152">
    <property type="component" value="Unassembled WGS sequence"/>
</dbReference>
<sequence length="119" mass="13981">MDIQVMDIRRTNKKKSDLESDAEEENEQYGTMLVNKAQSSTNNLYKLLFLTYFFEVIEVKSIFEGSGALLTELVIPSSMSKSELIASWNELKRQHQKDKQLLDDYYKKQVEMVEEKMEE</sequence>
<gene>
    <name evidence="1" type="ORF">RFI_29405</name>
</gene>
<dbReference type="AlphaFoldDB" id="X6M4L8"/>
<comment type="caution">
    <text evidence="1">The sequence shown here is derived from an EMBL/GenBank/DDBJ whole genome shotgun (WGS) entry which is preliminary data.</text>
</comment>
<organism evidence="1 2">
    <name type="scientific">Reticulomyxa filosa</name>
    <dbReference type="NCBI Taxonomy" id="46433"/>
    <lineage>
        <taxon>Eukaryota</taxon>
        <taxon>Sar</taxon>
        <taxon>Rhizaria</taxon>
        <taxon>Retaria</taxon>
        <taxon>Foraminifera</taxon>
        <taxon>Monothalamids</taxon>
        <taxon>Reticulomyxidae</taxon>
        <taxon>Reticulomyxa</taxon>
    </lineage>
</organism>
<reference evidence="1 2" key="1">
    <citation type="journal article" date="2013" name="Curr. Biol.">
        <title>The Genome of the Foraminiferan Reticulomyxa filosa.</title>
        <authorList>
            <person name="Glockner G."/>
            <person name="Hulsmann N."/>
            <person name="Schleicher M."/>
            <person name="Noegel A.A."/>
            <person name="Eichinger L."/>
            <person name="Gallinger C."/>
            <person name="Pawlowski J."/>
            <person name="Sierra R."/>
            <person name="Euteneuer U."/>
            <person name="Pillet L."/>
            <person name="Moustafa A."/>
            <person name="Platzer M."/>
            <person name="Groth M."/>
            <person name="Szafranski K."/>
            <person name="Schliwa M."/>
        </authorList>
    </citation>
    <scope>NUCLEOTIDE SEQUENCE [LARGE SCALE GENOMIC DNA]</scope>
</reference>
<dbReference type="EMBL" id="ASPP01025469">
    <property type="protein sequence ID" value="ETO07985.1"/>
    <property type="molecule type" value="Genomic_DNA"/>
</dbReference>
<protein>
    <submittedName>
        <fullName evidence="1">Uncharacterized protein</fullName>
    </submittedName>
</protein>